<dbReference type="InterPro" id="IPR036148">
    <property type="entry name" value="MmgE/PrpD_sf"/>
</dbReference>
<dbReference type="PANTHER" id="PTHR16943">
    <property type="entry name" value="2-METHYLCITRATE DEHYDRATASE-RELATED"/>
    <property type="match status" value="1"/>
</dbReference>
<dbReference type="InterPro" id="IPR045336">
    <property type="entry name" value="MmgE_PrpD_N"/>
</dbReference>
<dbReference type="Pfam" id="PF03972">
    <property type="entry name" value="MmgE_PrpD_N"/>
    <property type="match status" value="1"/>
</dbReference>
<dbReference type="PANTHER" id="PTHR16943:SF8">
    <property type="entry name" value="2-METHYLCITRATE DEHYDRATASE"/>
    <property type="match status" value="1"/>
</dbReference>
<gene>
    <name evidence="3" type="ORF">S06H3_20946</name>
</gene>
<comment type="caution">
    <text evidence="3">The sequence shown here is derived from an EMBL/GenBank/DDBJ whole genome shotgun (WGS) entry which is preliminary data.</text>
</comment>
<evidence type="ECO:0000313" key="3">
    <source>
        <dbReference type="EMBL" id="GAI02741.1"/>
    </source>
</evidence>
<organism evidence="3">
    <name type="scientific">marine sediment metagenome</name>
    <dbReference type="NCBI Taxonomy" id="412755"/>
    <lineage>
        <taxon>unclassified sequences</taxon>
        <taxon>metagenomes</taxon>
        <taxon>ecological metagenomes</taxon>
    </lineage>
</organism>
<dbReference type="GO" id="GO:0016829">
    <property type="term" value="F:lyase activity"/>
    <property type="evidence" value="ECO:0007669"/>
    <property type="project" value="InterPro"/>
</dbReference>
<dbReference type="AlphaFoldDB" id="X1LA51"/>
<dbReference type="InterPro" id="IPR005656">
    <property type="entry name" value="MmgE_PrpD"/>
</dbReference>
<comment type="similarity">
    <text evidence="1">Belongs to the PrpD family.</text>
</comment>
<name>X1LA51_9ZZZZ</name>
<dbReference type="SUPFAM" id="SSF103378">
    <property type="entry name" value="2-methylcitrate dehydratase PrpD"/>
    <property type="match status" value="1"/>
</dbReference>
<proteinExistence type="inferred from homology"/>
<evidence type="ECO:0000259" key="2">
    <source>
        <dbReference type="Pfam" id="PF03972"/>
    </source>
</evidence>
<feature type="domain" description="MmgE/PrpD N-terminal" evidence="2">
    <location>
        <begin position="7"/>
        <end position="175"/>
    </location>
</feature>
<dbReference type="EMBL" id="BARV01010920">
    <property type="protein sequence ID" value="GAI02741.1"/>
    <property type="molecule type" value="Genomic_DNA"/>
</dbReference>
<feature type="non-terminal residue" evidence="3">
    <location>
        <position position="176"/>
    </location>
</feature>
<evidence type="ECO:0000256" key="1">
    <source>
        <dbReference type="ARBA" id="ARBA00006174"/>
    </source>
</evidence>
<protein>
    <recommendedName>
        <fullName evidence="2">MmgE/PrpD N-terminal domain-containing protein</fullName>
    </recommendedName>
</protein>
<sequence>MDAIYTLAQATADISYEKLPADVVEVTKKQILDSLAVALAGSTAPGIGELIEIVKDWGGKKESSLWVYGGKLPCVSAAQANATMIHAWDFDDTHDAAVLHPSATVVPTGLAIAERLGGVDGKKLITAVALGVDISSRLCLATIVPMVERGWHFTALHGGFGAAAVAGKLLGLDEER</sequence>
<reference evidence="3" key="1">
    <citation type="journal article" date="2014" name="Front. Microbiol.">
        <title>High frequency of phylogenetically diverse reductive dehalogenase-homologous genes in deep subseafloor sedimentary metagenomes.</title>
        <authorList>
            <person name="Kawai M."/>
            <person name="Futagami T."/>
            <person name="Toyoda A."/>
            <person name="Takaki Y."/>
            <person name="Nishi S."/>
            <person name="Hori S."/>
            <person name="Arai W."/>
            <person name="Tsubouchi T."/>
            <person name="Morono Y."/>
            <person name="Uchiyama I."/>
            <person name="Ito T."/>
            <person name="Fujiyama A."/>
            <person name="Inagaki F."/>
            <person name="Takami H."/>
        </authorList>
    </citation>
    <scope>NUCLEOTIDE SEQUENCE</scope>
    <source>
        <strain evidence="3">Expedition CK06-06</strain>
    </source>
</reference>
<dbReference type="Gene3D" id="1.10.4100.10">
    <property type="entry name" value="2-methylcitrate dehydratase PrpD"/>
    <property type="match status" value="1"/>
</dbReference>
<dbReference type="InterPro" id="IPR042183">
    <property type="entry name" value="MmgE/PrpD_sf_1"/>
</dbReference>
<accession>X1LA51</accession>